<name>A0AAI8KD54_9PSED</name>
<evidence type="ECO:0000259" key="2">
    <source>
        <dbReference type="Pfam" id="PF00248"/>
    </source>
</evidence>
<dbReference type="SUPFAM" id="SSF51430">
    <property type="entry name" value="NAD(P)-linked oxidoreductase"/>
    <property type="match status" value="1"/>
</dbReference>
<dbReference type="FunFam" id="3.20.20.100:FF:000004">
    <property type="entry name" value="Oxidoreductase, aldo/keto reductase"/>
    <property type="match status" value="1"/>
</dbReference>
<feature type="domain" description="NADP-dependent oxidoreductase" evidence="2">
    <location>
        <begin position="22"/>
        <end position="325"/>
    </location>
</feature>
<keyword evidence="4" id="KW-1185">Reference proteome</keyword>
<dbReference type="EMBL" id="CP031641">
    <property type="protein sequence ID" value="AXO90724.1"/>
    <property type="molecule type" value="Genomic_DNA"/>
</dbReference>
<dbReference type="InterPro" id="IPR023210">
    <property type="entry name" value="NADP_OxRdtase_dom"/>
</dbReference>
<gene>
    <name evidence="3" type="ORF">DZC75_22980</name>
</gene>
<dbReference type="GO" id="GO:0005829">
    <property type="term" value="C:cytosol"/>
    <property type="evidence" value="ECO:0007669"/>
    <property type="project" value="UniProtKB-ARBA"/>
</dbReference>
<evidence type="ECO:0000256" key="1">
    <source>
        <dbReference type="ARBA" id="ARBA00023002"/>
    </source>
</evidence>
<keyword evidence="1" id="KW-0560">Oxidoreductase</keyword>
<protein>
    <submittedName>
        <fullName evidence="3">Aldo/keto reductase</fullName>
    </submittedName>
</protein>
<evidence type="ECO:0000313" key="3">
    <source>
        <dbReference type="EMBL" id="AXO90724.1"/>
    </source>
</evidence>
<dbReference type="PANTHER" id="PTHR43364:SF4">
    <property type="entry name" value="NAD(P)-LINKED OXIDOREDUCTASE SUPERFAMILY PROTEIN"/>
    <property type="match status" value="1"/>
</dbReference>
<dbReference type="Pfam" id="PF00248">
    <property type="entry name" value="Aldo_ket_red"/>
    <property type="match status" value="1"/>
</dbReference>
<dbReference type="CDD" id="cd19080">
    <property type="entry name" value="AKR_AKR9A_9B"/>
    <property type="match status" value="1"/>
</dbReference>
<accession>A0AAI8KD54</accession>
<reference evidence="3 4" key="1">
    <citation type="submission" date="2018-08" db="EMBL/GenBank/DDBJ databases">
        <authorList>
            <person name="Lee Y."/>
            <person name="Kakembo D."/>
        </authorList>
    </citation>
    <scope>NUCLEOTIDE SEQUENCE [LARGE SCALE GENOMIC DNA]</scope>
    <source>
        <strain evidence="3 4">JBCS1880</strain>
    </source>
</reference>
<dbReference type="Gene3D" id="3.20.20.100">
    <property type="entry name" value="NADP-dependent oxidoreductase domain"/>
    <property type="match status" value="1"/>
</dbReference>
<dbReference type="Proteomes" id="UP000258127">
    <property type="component" value="Chromosome"/>
</dbReference>
<evidence type="ECO:0000313" key="4">
    <source>
        <dbReference type="Proteomes" id="UP000258127"/>
    </source>
</evidence>
<dbReference type="InterPro" id="IPR050523">
    <property type="entry name" value="AKR_Detox_Biosynth"/>
</dbReference>
<dbReference type="GO" id="GO:0016491">
    <property type="term" value="F:oxidoreductase activity"/>
    <property type="evidence" value="ECO:0007669"/>
    <property type="project" value="UniProtKB-KW"/>
</dbReference>
<dbReference type="RefSeq" id="WP_116889957.1">
    <property type="nucleotide sequence ID" value="NZ_CP031641.1"/>
</dbReference>
<dbReference type="InterPro" id="IPR036812">
    <property type="entry name" value="NAD(P)_OxRdtase_dom_sf"/>
</dbReference>
<dbReference type="AlphaFoldDB" id="A0AAI8KD54"/>
<organism evidence="3 4">
    <name type="scientific">Pseudomonas parafulva</name>
    <dbReference type="NCBI Taxonomy" id="157782"/>
    <lineage>
        <taxon>Bacteria</taxon>
        <taxon>Pseudomonadati</taxon>
        <taxon>Pseudomonadota</taxon>
        <taxon>Gammaproteobacteria</taxon>
        <taxon>Pseudomonadales</taxon>
        <taxon>Pseudomonadaceae</taxon>
        <taxon>Pseudomonas</taxon>
    </lineage>
</organism>
<sequence>MSNSAALDQYRLLGRSGIRVSPLALGTMTFGSDWGWGTDEAGARQIFDAYVAAGGNFIDTAVNYTNGASERMLGQLMKGRRERLVVSTKYTMARDPGDPNSGGNHRLNMMRSVETSLRQLDTDRIDLLYLHAWDFTTSAEEVMRGLDDLVRSGKVLYLGICNTPAWKVVQLQALSELRGWSPLVALQIEYSLVERTVEHELLPMAREMGLGVMPWSPLGGGILTGKYGREDLSDNQEAGVATDRKGVISATGHMNERSLLIASVVVDIAREIGATASQVALAWTLRNPVVVAPIVGARTLAQAEDNLKALSIELDQSHLERLDRASAPEPVFPGRFVARPMVQQLIFGGATVQKRVGQETPRENIS</sequence>
<dbReference type="PANTHER" id="PTHR43364">
    <property type="entry name" value="NADH-SPECIFIC METHYLGLYOXAL REDUCTASE-RELATED"/>
    <property type="match status" value="1"/>
</dbReference>
<proteinExistence type="predicted"/>